<organism evidence="2 3">
    <name type="scientific">Pelomonas caseinilytica</name>
    <dbReference type="NCBI Taxonomy" id="2906763"/>
    <lineage>
        <taxon>Bacteria</taxon>
        <taxon>Pseudomonadati</taxon>
        <taxon>Pseudomonadota</taxon>
        <taxon>Betaproteobacteria</taxon>
        <taxon>Burkholderiales</taxon>
        <taxon>Sphaerotilaceae</taxon>
        <taxon>Roseateles</taxon>
    </lineage>
</organism>
<dbReference type="Proteomes" id="UP001201463">
    <property type="component" value="Unassembled WGS sequence"/>
</dbReference>
<reference evidence="2 3" key="1">
    <citation type="submission" date="2021-12" db="EMBL/GenBank/DDBJ databases">
        <title>Genome seq of p7.</title>
        <authorList>
            <person name="Seo T."/>
        </authorList>
    </citation>
    <scope>NUCLEOTIDE SEQUENCE [LARGE SCALE GENOMIC DNA]</scope>
    <source>
        <strain evidence="2 3">P7</strain>
    </source>
</reference>
<evidence type="ECO:0000313" key="3">
    <source>
        <dbReference type="Proteomes" id="UP001201463"/>
    </source>
</evidence>
<keyword evidence="1" id="KW-0732">Signal</keyword>
<protein>
    <submittedName>
        <fullName evidence="2">PEP-CTERM sorting domain-containing protein</fullName>
    </submittedName>
</protein>
<dbReference type="EMBL" id="JAJTWT010000001">
    <property type="protein sequence ID" value="MCE4535857.1"/>
    <property type="molecule type" value="Genomic_DNA"/>
</dbReference>
<sequence length="330" mass="33976">MPALRPASLVLGLLTAATLAAAPARADTPLPLGTPGLPNLYGLELNQWFVFANQASAGTSIDGKLTQEGGLQPFPLGSELSREVQTSQASGSKLASAFARVSATGVGASASARDPLDPASTWTGSVGYAMVSYAAVLDRDTSIRFDLKLDGQLRTLGERATGPDASGAAVAALAYGSQADMTDESQRAVFAAAGLSPDASEEVLLQQLSTLKSSTQTHLDAFGAQADTAHPWTDVDTTLHVTAQGTEVKCDGSFSSPACGRYFYLFNVLLFTGAQNGGLADFSHSLQVSAISVDGGAALPFQAVSAVPEPSTALLWAAGVCGLLVRRRLR</sequence>
<comment type="caution">
    <text evidence="2">The sequence shown here is derived from an EMBL/GenBank/DDBJ whole genome shotgun (WGS) entry which is preliminary data.</text>
</comment>
<feature type="chain" id="PRO_5046583889" evidence="1">
    <location>
        <begin position="27"/>
        <end position="330"/>
    </location>
</feature>
<keyword evidence="3" id="KW-1185">Reference proteome</keyword>
<proteinExistence type="predicted"/>
<evidence type="ECO:0000313" key="2">
    <source>
        <dbReference type="EMBL" id="MCE4535857.1"/>
    </source>
</evidence>
<evidence type="ECO:0000256" key="1">
    <source>
        <dbReference type="SAM" id="SignalP"/>
    </source>
</evidence>
<dbReference type="RefSeq" id="WP_233388623.1">
    <property type="nucleotide sequence ID" value="NZ_JAJTWT010000001.1"/>
</dbReference>
<accession>A0ABS8XA95</accession>
<feature type="signal peptide" evidence="1">
    <location>
        <begin position="1"/>
        <end position="26"/>
    </location>
</feature>
<gene>
    <name evidence="2" type="ORF">LXT12_01105</name>
</gene>
<name>A0ABS8XA95_9BURK</name>